<dbReference type="InterPro" id="IPR008942">
    <property type="entry name" value="ENTH_VHS"/>
</dbReference>
<evidence type="ECO:0000256" key="4">
    <source>
        <dbReference type="ARBA" id="ARBA00023329"/>
    </source>
</evidence>
<sequence>YAFISSTNCSVLSLKISMSNSPNNMSTPSFRDIKNIASLFLKEKYKTFRSALLDVTEVELLTEEATDDTPSSPDTRTLKLISQAAFEVNDYDRIVKILHKRLSMFDKKRWRTSYKVLILLEFLLTHGPQRVAEEFQSDRDVIMEMGEFEFVDEKGFDWGAAVRKKSQTILSLLKGGQFLKEERARARKLTRGIQGIGGSFCERPMKEESLKDSSFNTYSRSKSLLMENQGNIDEFRTMNGINAVMDKLENNSRPLSNGDDVAFKKYETRTSPIRVKSSMQKEEAVAGRNPARQVDHPFNEDEEQSSASLLSATR</sequence>
<keyword evidence="3" id="KW-0333">Golgi apparatus</keyword>
<dbReference type="GO" id="GO:0005768">
    <property type="term" value="C:endosome"/>
    <property type="evidence" value="ECO:0007669"/>
    <property type="project" value="TreeGrafter"/>
</dbReference>
<dbReference type="GO" id="GO:0006897">
    <property type="term" value="P:endocytosis"/>
    <property type="evidence" value="ECO:0007669"/>
    <property type="project" value="TreeGrafter"/>
</dbReference>
<gene>
    <name evidence="7" type="ORF">RJ641_036074</name>
</gene>
<dbReference type="Gene3D" id="1.25.40.90">
    <property type="match status" value="1"/>
</dbReference>
<reference evidence="7 8" key="1">
    <citation type="submission" date="2023-12" db="EMBL/GenBank/DDBJ databases">
        <title>A high-quality genome assembly for Dillenia turbinata (Dilleniales).</title>
        <authorList>
            <person name="Chanderbali A."/>
        </authorList>
    </citation>
    <scope>NUCLEOTIDE SEQUENCE [LARGE SCALE GENOMIC DNA]</scope>
    <source>
        <strain evidence="7">LSX21</strain>
        <tissue evidence="7">Leaf</tissue>
    </source>
</reference>
<feature type="region of interest" description="Disordered" evidence="5">
    <location>
        <begin position="269"/>
        <end position="314"/>
    </location>
</feature>
<name>A0AAN8ZFZ8_9MAGN</name>
<dbReference type="PANTHER" id="PTHR12276:SF113">
    <property type="entry name" value="ENTH_VHS FAMILY PROTEIN"/>
    <property type="match status" value="1"/>
</dbReference>
<evidence type="ECO:0000313" key="8">
    <source>
        <dbReference type="Proteomes" id="UP001370490"/>
    </source>
</evidence>
<comment type="caution">
    <text evidence="7">The sequence shown here is derived from an EMBL/GenBank/DDBJ whole genome shotgun (WGS) entry which is preliminary data.</text>
</comment>
<comment type="subcellular location">
    <subcellularLocation>
        <location evidence="1">Cytoplasmic vesicle</location>
        <location evidence="1">Clathrin-coated vesicle</location>
    </subcellularLocation>
    <subcellularLocation>
        <location evidence="2">Golgi apparatus</location>
    </subcellularLocation>
</comment>
<feature type="compositionally biased region" description="Polar residues" evidence="5">
    <location>
        <begin position="305"/>
        <end position="314"/>
    </location>
</feature>
<dbReference type="GO" id="GO:0005543">
    <property type="term" value="F:phospholipid binding"/>
    <property type="evidence" value="ECO:0007669"/>
    <property type="project" value="TreeGrafter"/>
</dbReference>
<dbReference type="Pfam" id="PF01417">
    <property type="entry name" value="ENTH"/>
    <property type="match status" value="1"/>
</dbReference>
<proteinExistence type="predicted"/>
<evidence type="ECO:0000256" key="5">
    <source>
        <dbReference type="SAM" id="MobiDB-lite"/>
    </source>
</evidence>
<dbReference type="GO" id="GO:0005794">
    <property type="term" value="C:Golgi apparatus"/>
    <property type="evidence" value="ECO:0007669"/>
    <property type="project" value="UniProtKB-SubCell"/>
</dbReference>
<keyword evidence="8" id="KW-1185">Reference proteome</keyword>
<evidence type="ECO:0000256" key="2">
    <source>
        <dbReference type="ARBA" id="ARBA00004555"/>
    </source>
</evidence>
<evidence type="ECO:0000313" key="7">
    <source>
        <dbReference type="EMBL" id="KAK6933180.1"/>
    </source>
</evidence>
<dbReference type="GO" id="GO:0005886">
    <property type="term" value="C:plasma membrane"/>
    <property type="evidence" value="ECO:0007669"/>
    <property type="project" value="TreeGrafter"/>
</dbReference>
<dbReference type="InterPro" id="IPR013809">
    <property type="entry name" value="ENTH"/>
</dbReference>
<feature type="domain" description="ENTH" evidence="6">
    <location>
        <begin position="50"/>
        <end position="183"/>
    </location>
</feature>
<organism evidence="7 8">
    <name type="scientific">Dillenia turbinata</name>
    <dbReference type="NCBI Taxonomy" id="194707"/>
    <lineage>
        <taxon>Eukaryota</taxon>
        <taxon>Viridiplantae</taxon>
        <taxon>Streptophyta</taxon>
        <taxon>Embryophyta</taxon>
        <taxon>Tracheophyta</taxon>
        <taxon>Spermatophyta</taxon>
        <taxon>Magnoliopsida</taxon>
        <taxon>eudicotyledons</taxon>
        <taxon>Gunneridae</taxon>
        <taxon>Pentapetalae</taxon>
        <taxon>Dilleniales</taxon>
        <taxon>Dilleniaceae</taxon>
        <taxon>Dillenia</taxon>
    </lineage>
</organism>
<protein>
    <submittedName>
        <fullName evidence="7">ENTH domain</fullName>
    </submittedName>
</protein>
<dbReference type="AlphaFoldDB" id="A0AAN8ZFZ8"/>
<dbReference type="GO" id="GO:0030125">
    <property type="term" value="C:clathrin vesicle coat"/>
    <property type="evidence" value="ECO:0007669"/>
    <property type="project" value="TreeGrafter"/>
</dbReference>
<dbReference type="Proteomes" id="UP001370490">
    <property type="component" value="Unassembled WGS sequence"/>
</dbReference>
<dbReference type="PANTHER" id="PTHR12276">
    <property type="entry name" value="EPSIN/ENT-RELATED"/>
    <property type="match status" value="1"/>
</dbReference>
<keyword evidence="4" id="KW-0968">Cytoplasmic vesicle</keyword>
<accession>A0AAN8ZFZ8</accession>
<evidence type="ECO:0000259" key="6">
    <source>
        <dbReference type="PROSITE" id="PS50942"/>
    </source>
</evidence>
<dbReference type="SUPFAM" id="SSF48464">
    <property type="entry name" value="ENTH/VHS domain"/>
    <property type="match status" value="1"/>
</dbReference>
<evidence type="ECO:0000256" key="3">
    <source>
        <dbReference type="ARBA" id="ARBA00023034"/>
    </source>
</evidence>
<evidence type="ECO:0000256" key="1">
    <source>
        <dbReference type="ARBA" id="ARBA00004132"/>
    </source>
</evidence>
<dbReference type="SMART" id="SM00273">
    <property type="entry name" value="ENTH"/>
    <property type="match status" value="1"/>
</dbReference>
<dbReference type="GO" id="GO:0030276">
    <property type="term" value="F:clathrin binding"/>
    <property type="evidence" value="ECO:0007669"/>
    <property type="project" value="TreeGrafter"/>
</dbReference>
<dbReference type="PROSITE" id="PS50942">
    <property type="entry name" value="ENTH"/>
    <property type="match status" value="1"/>
</dbReference>
<dbReference type="CDD" id="cd03571">
    <property type="entry name" value="ENTH"/>
    <property type="match status" value="1"/>
</dbReference>
<feature type="non-terminal residue" evidence="7">
    <location>
        <position position="1"/>
    </location>
</feature>
<dbReference type="EMBL" id="JBAMMX010000009">
    <property type="protein sequence ID" value="KAK6933180.1"/>
    <property type="molecule type" value="Genomic_DNA"/>
</dbReference>